<dbReference type="GO" id="GO:0003700">
    <property type="term" value="F:DNA-binding transcription factor activity"/>
    <property type="evidence" value="ECO:0007669"/>
    <property type="project" value="InterPro"/>
</dbReference>
<dbReference type="InterPro" id="IPR050229">
    <property type="entry name" value="GlpE_sulfurtransferase"/>
</dbReference>
<dbReference type="FunFam" id="3.40.250.10:FF:000039">
    <property type="entry name" value="ArsR family transcriptional regulator"/>
    <property type="match status" value="1"/>
</dbReference>
<dbReference type="GO" id="GO:0004792">
    <property type="term" value="F:thiosulfate-cyanide sulfurtransferase activity"/>
    <property type="evidence" value="ECO:0007669"/>
    <property type="project" value="InterPro"/>
</dbReference>
<reference evidence="3 4" key="1">
    <citation type="submission" date="2015-03" db="EMBL/GenBank/DDBJ databases">
        <title>Genome assembly of Sandaracinus amylolyticus DSM 53668.</title>
        <authorList>
            <person name="Sharma G."/>
            <person name="Subramanian S."/>
        </authorList>
    </citation>
    <scope>NUCLEOTIDE SEQUENCE [LARGE SCALE GENOMIC DNA]</scope>
    <source>
        <strain evidence="3 4">DSM 53668</strain>
    </source>
</reference>
<feature type="domain" description="Rhodanese" evidence="1">
    <location>
        <begin position="109"/>
        <end position="198"/>
    </location>
</feature>
<organism evidence="3 4">
    <name type="scientific">Sandaracinus amylolyticus</name>
    <dbReference type="NCBI Taxonomy" id="927083"/>
    <lineage>
        <taxon>Bacteria</taxon>
        <taxon>Pseudomonadati</taxon>
        <taxon>Myxococcota</taxon>
        <taxon>Polyangia</taxon>
        <taxon>Polyangiales</taxon>
        <taxon>Sandaracinaceae</taxon>
        <taxon>Sandaracinus</taxon>
    </lineage>
</organism>
<proteinExistence type="predicted"/>
<dbReference type="SUPFAM" id="SSF46785">
    <property type="entry name" value="Winged helix' DNA-binding domain"/>
    <property type="match status" value="1"/>
</dbReference>
<dbReference type="KEGG" id="samy:DB32_001583"/>
<dbReference type="InterPro" id="IPR001307">
    <property type="entry name" value="Thiosulphate_STrfase_CS"/>
</dbReference>
<dbReference type="SUPFAM" id="SSF52821">
    <property type="entry name" value="Rhodanese/Cell cycle control phosphatase"/>
    <property type="match status" value="1"/>
</dbReference>
<sequence length="203" mass="22221">MAHPVRLELLDLLAQTPRTVEELAHLSAQSVANTSQHLQVLFRAGLVLREKRGQFVTYALASDEVATLFASLRDVARAHVAEVETAARRFLGDDVDEAIGADELAQRMRAGDVLVVDVRPSEEYVAGHLPGAISIPLADLEHRLASLPKRKEIVAYCRGPYCVLAVDAVRALRASGRRARRLEDGVRDWAARGLPVSREESAS</sequence>
<evidence type="ECO:0000259" key="2">
    <source>
        <dbReference type="PROSITE" id="PS50987"/>
    </source>
</evidence>
<evidence type="ECO:0000313" key="3">
    <source>
        <dbReference type="EMBL" id="AKF04434.1"/>
    </source>
</evidence>
<dbReference type="SMART" id="SM00418">
    <property type="entry name" value="HTH_ARSR"/>
    <property type="match status" value="1"/>
</dbReference>
<keyword evidence="4" id="KW-1185">Reference proteome</keyword>
<dbReference type="PANTHER" id="PTHR43031:SF16">
    <property type="entry name" value="OXIDOREDUCTASE"/>
    <property type="match status" value="1"/>
</dbReference>
<dbReference type="CDD" id="cd00158">
    <property type="entry name" value="RHOD"/>
    <property type="match status" value="1"/>
</dbReference>
<dbReference type="PROSITE" id="PS50987">
    <property type="entry name" value="HTH_ARSR_2"/>
    <property type="match status" value="1"/>
</dbReference>
<dbReference type="InterPro" id="IPR001845">
    <property type="entry name" value="HTH_ArsR_DNA-bd_dom"/>
</dbReference>
<dbReference type="EMBL" id="CP011125">
    <property type="protein sequence ID" value="AKF04434.1"/>
    <property type="molecule type" value="Genomic_DNA"/>
</dbReference>
<dbReference type="SMART" id="SM00450">
    <property type="entry name" value="RHOD"/>
    <property type="match status" value="1"/>
</dbReference>
<evidence type="ECO:0000259" key="1">
    <source>
        <dbReference type="PROSITE" id="PS50206"/>
    </source>
</evidence>
<dbReference type="AlphaFoldDB" id="A0A0F6SE21"/>
<dbReference type="STRING" id="927083.DB32_001583"/>
<dbReference type="Gene3D" id="3.40.250.10">
    <property type="entry name" value="Rhodanese-like domain"/>
    <property type="match status" value="1"/>
</dbReference>
<dbReference type="InterPro" id="IPR001763">
    <property type="entry name" value="Rhodanese-like_dom"/>
</dbReference>
<protein>
    <submittedName>
        <fullName evidence="3">Transcriptional regulator, ArsR family protein</fullName>
    </submittedName>
</protein>
<dbReference type="InterPro" id="IPR036388">
    <property type="entry name" value="WH-like_DNA-bd_sf"/>
</dbReference>
<dbReference type="Gene3D" id="1.10.10.10">
    <property type="entry name" value="Winged helix-like DNA-binding domain superfamily/Winged helix DNA-binding domain"/>
    <property type="match status" value="1"/>
</dbReference>
<dbReference type="InterPro" id="IPR036390">
    <property type="entry name" value="WH_DNA-bd_sf"/>
</dbReference>
<evidence type="ECO:0000313" key="4">
    <source>
        <dbReference type="Proteomes" id="UP000034883"/>
    </source>
</evidence>
<dbReference type="PANTHER" id="PTHR43031">
    <property type="entry name" value="FAD-DEPENDENT OXIDOREDUCTASE"/>
    <property type="match status" value="1"/>
</dbReference>
<dbReference type="PROSITE" id="PS50206">
    <property type="entry name" value="RHODANESE_3"/>
    <property type="match status" value="1"/>
</dbReference>
<dbReference type="InterPro" id="IPR011991">
    <property type="entry name" value="ArsR-like_HTH"/>
</dbReference>
<feature type="domain" description="HTH arsR-type" evidence="2">
    <location>
        <begin position="1"/>
        <end position="80"/>
    </location>
</feature>
<dbReference type="Pfam" id="PF12840">
    <property type="entry name" value="HTH_20"/>
    <property type="match status" value="1"/>
</dbReference>
<dbReference type="Proteomes" id="UP000034883">
    <property type="component" value="Chromosome"/>
</dbReference>
<dbReference type="Pfam" id="PF00581">
    <property type="entry name" value="Rhodanese"/>
    <property type="match status" value="1"/>
</dbReference>
<accession>A0A0F6SE21</accession>
<gene>
    <name evidence="3" type="ORF">DB32_001583</name>
</gene>
<dbReference type="CDD" id="cd00090">
    <property type="entry name" value="HTH_ARSR"/>
    <property type="match status" value="1"/>
</dbReference>
<dbReference type="NCBIfam" id="NF033788">
    <property type="entry name" value="HTH_metalloreg"/>
    <property type="match status" value="1"/>
</dbReference>
<dbReference type="PROSITE" id="PS00380">
    <property type="entry name" value="RHODANESE_1"/>
    <property type="match status" value="1"/>
</dbReference>
<dbReference type="InterPro" id="IPR036873">
    <property type="entry name" value="Rhodanese-like_dom_sf"/>
</dbReference>
<name>A0A0F6SE21_9BACT</name>